<dbReference type="InterPro" id="IPR038314">
    <property type="entry name" value="T6SS_sf"/>
</dbReference>
<sequence>MNRQARLRLLLIITSLIASPSGLAQFKQMYSPESQLENYALSVCIAEGYSAAEVKNDAAAAARGYTEFGNYSLEAHTAVRNLAKQFLARQYDSMSGEPMTMAKCIDLYHSQELKQIISKYKDKDDN</sequence>
<organism evidence="2 3">
    <name type="scientific">Serratia proteamaculans</name>
    <dbReference type="NCBI Taxonomy" id="28151"/>
    <lineage>
        <taxon>Bacteria</taxon>
        <taxon>Pseudomonadati</taxon>
        <taxon>Pseudomonadota</taxon>
        <taxon>Gammaproteobacteria</taxon>
        <taxon>Enterobacterales</taxon>
        <taxon>Yersiniaceae</taxon>
        <taxon>Serratia</taxon>
    </lineage>
</organism>
<dbReference type="AlphaFoldDB" id="A0A7U0RQS9"/>
<dbReference type="InterPro" id="IPR032032">
    <property type="entry name" value="Tai4"/>
</dbReference>
<dbReference type="Pfam" id="PF16695">
    <property type="entry name" value="Tai4"/>
    <property type="match status" value="1"/>
</dbReference>
<evidence type="ECO:0000256" key="1">
    <source>
        <dbReference type="SAM" id="SignalP"/>
    </source>
</evidence>
<accession>A0A7U0RQS9</accession>
<feature type="chain" id="PRO_5030549859" evidence="1">
    <location>
        <begin position="25"/>
        <end position="126"/>
    </location>
</feature>
<keyword evidence="1" id="KW-0732">Signal</keyword>
<evidence type="ECO:0000313" key="3">
    <source>
        <dbReference type="Proteomes" id="UP000596176"/>
    </source>
</evidence>
<dbReference type="EMBL" id="CP068391">
    <property type="protein sequence ID" value="QQX56026.1"/>
    <property type="molecule type" value="Genomic_DNA"/>
</dbReference>
<reference evidence="2 3" key="1">
    <citation type="submission" date="2021-01" db="EMBL/GenBank/DDBJ databases">
        <title>Chromosome sequence of Serratia proteamaculans strain 94 rif-r, isolated from spoiled beef.</title>
        <authorList>
            <person name="Zaytseva Y.V."/>
            <person name="Iablokov S.N."/>
            <person name="Klyukina A."/>
        </authorList>
    </citation>
    <scope>NUCLEOTIDE SEQUENCE [LARGE SCALE GENOMIC DNA]</scope>
    <source>
        <strain evidence="2 3">94 rif-r</strain>
    </source>
</reference>
<feature type="signal peptide" evidence="1">
    <location>
        <begin position="1"/>
        <end position="24"/>
    </location>
</feature>
<dbReference type="Gene3D" id="1.20.120.1620">
    <property type="match status" value="1"/>
</dbReference>
<protein>
    <submittedName>
        <fullName evidence="2">Type VI secretion protein</fullName>
    </submittedName>
</protein>
<name>A0A7U0RQS9_SERPR</name>
<gene>
    <name evidence="2" type="ORF">JKX24_19930</name>
</gene>
<dbReference type="Proteomes" id="UP000596176">
    <property type="component" value="Chromosome"/>
</dbReference>
<evidence type="ECO:0000313" key="2">
    <source>
        <dbReference type="EMBL" id="QQX56026.1"/>
    </source>
</evidence>
<proteinExistence type="predicted"/>